<sequence>MTAALDAILRADRALFLCLNHARNPVFDWLMPALSDLKLFLPVLVPVLAWRLWRGGRRERVMWLGLVAAVVAADLACARLIKPLVGRMRPYVDLDGVWVASGWKWFVTNPTIRAYAGPSLSWPSCHAANIWTAGAYLARWRPRWWPGLLPLALAVSYSRIYLGEHYPLDVLGGALLGAAWGWGLACLLRRRVEGGRTTRRTP</sequence>
<gene>
    <name evidence="3" type="ORF">G3N55_07490</name>
</gene>
<dbReference type="SMART" id="SM00014">
    <property type="entry name" value="acidPPc"/>
    <property type="match status" value="1"/>
</dbReference>
<dbReference type="Pfam" id="PF01569">
    <property type="entry name" value="PAP2"/>
    <property type="match status" value="1"/>
</dbReference>
<dbReference type="InterPro" id="IPR036938">
    <property type="entry name" value="PAP2/HPO_sf"/>
</dbReference>
<keyword evidence="4" id="KW-1185">Reference proteome</keyword>
<dbReference type="Proteomes" id="UP000469346">
    <property type="component" value="Unassembled WGS sequence"/>
</dbReference>
<dbReference type="InterPro" id="IPR000326">
    <property type="entry name" value="PAP2/HPO"/>
</dbReference>
<keyword evidence="1" id="KW-1133">Transmembrane helix</keyword>
<keyword evidence="1" id="KW-0472">Membrane</keyword>
<dbReference type="PANTHER" id="PTHR14969:SF13">
    <property type="entry name" value="AT30094P"/>
    <property type="match status" value="1"/>
</dbReference>
<accession>A0A6N9TN10</accession>
<evidence type="ECO:0000313" key="4">
    <source>
        <dbReference type="Proteomes" id="UP000469346"/>
    </source>
</evidence>
<dbReference type="EMBL" id="JAAGRR010000076">
    <property type="protein sequence ID" value="NDY42681.1"/>
    <property type="molecule type" value="Genomic_DNA"/>
</dbReference>
<evidence type="ECO:0000256" key="1">
    <source>
        <dbReference type="SAM" id="Phobius"/>
    </source>
</evidence>
<keyword evidence="1" id="KW-0812">Transmembrane</keyword>
<protein>
    <submittedName>
        <fullName evidence="3">Phosphatase PAP2 family protein</fullName>
    </submittedName>
</protein>
<dbReference type="RefSeq" id="WP_163298816.1">
    <property type="nucleotide sequence ID" value="NZ_JAAGRR010000076.1"/>
</dbReference>
<dbReference type="PANTHER" id="PTHR14969">
    <property type="entry name" value="SPHINGOSINE-1-PHOSPHATE PHOSPHOHYDROLASE"/>
    <property type="match status" value="1"/>
</dbReference>
<dbReference type="SUPFAM" id="SSF48317">
    <property type="entry name" value="Acid phosphatase/Vanadium-dependent haloperoxidase"/>
    <property type="match status" value="1"/>
</dbReference>
<dbReference type="Gene3D" id="1.20.144.10">
    <property type="entry name" value="Phosphatidic acid phosphatase type 2/haloperoxidase"/>
    <property type="match status" value="1"/>
</dbReference>
<feature type="transmembrane region" description="Helical" evidence="1">
    <location>
        <begin position="61"/>
        <end position="81"/>
    </location>
</feature>
<comment type="caution">
    <text evidence="3">The sequence shown here is derived from an EMBL/GenBank/DDBJ whole genome shotgun (WGS) entry which is preliminary data.</text>
</comment>
<dbReference type="AlphaFoldDB" id="A0A6N9TN10"/>
<evidence type="ECO:0000259" key="2">
    <source>
        <dbReference type="SMART" id="SM00014"/>
    </source>
</evidence>
<feature type="domain" description="Phosphatidic acid phosphatase type 2/haloperoxidase" evidence="2">
    <location>
        <begin position="64"/>
        <end position="185"/>
    </location>
</feature>
<reference evidence="3 4" key="1">
    <citation type="submission" date="2020-02" db="EMBL/GenBank/DDBJ databases">
        <title>Comparative genomics of sulfur disproportionating microorganisms.</title>
        <authorList>
            <person name="Ward L.M."/>
            <person name="Bertran E."/>
            <person name="Johnston D.T."/>
        </authorList>
    </citation>
    <scope>NUCLEOTIDE SEQUENCE [LARGE SCALE GENOMIC DNA]</scope>
    <source>
        <strain evidence="3 4">DSM 100025</strain>
    </source>
</reference>
<feature type="transmembrane region" description="Helical" evidence="1">
    <location>
        <begin position="168"/>
        <end position="188"/>
    </location>
</feature>
<proteinExistence type="predicted"/>
<evidence type="ECO:0000313" key="3">
    <source>
        <dbReference type="EMBL" id="NDY42681.1"/>
    </source>
</evidence>
<organism evidence="3 4">
    <name type="scientific">Dissulfurirhabdus thermomarina</name>
    <dbReference type="NCBI Taxonomy" id="1765737"/>
    <lineage>
        <taxon>Bacteria</taxon>
        <taxon>Deltaproteobacteria</taxon>
        <taxon>Dissulfurirhabdaceae</taxon>
        <taxon>Dissulfurirhabdus</taxon>
    </lineage>
</organism>
<name>A0A6N9TN10_DISTH</name>